<feature type="region of interest" description="Disordered" evidence="5">
    <location>
        <begin position="21"/>
        <end position="46"/>
    </location>
</feature>
<accession>A0A1L9SQ01</accession>
<dbReference type="SUPFAM" id="SSF53720">
    <property type="entry name" value="ALDH-like"/>
    <property type="match status" value="1"/>
</dbReference>
<dbReference type="OrthoDB" id="310895at2759"/>
<dbReference type="NCBIfam" id="TIGR01722">
    <property type="entry name" value="MMSDH"/>
    <property type="match status" value="1"/>
</dbReference>
<evidence type="ECO:0000313" key="8">
    <source>
        <dbReference type="Proteomes" id="UP000184188"/>
    </source>
</evidence>
<dbReference type="PANTHER" id="PTHR43866">
    <property type="entry name" value="MALONATE-SEMIALDEHYDE DEHYDROGENASE"/>
    <property type="match status" value="1"/>
</dbReference>
<dbReference type="EC" id="1.2.1.27" evidence="2"/>
<evidence type="ECO:0000256" key="5">
    <source>
        <dbReference type="SAM" id="MobiDB-lite"/>
    </source>
</evidence>
<dbReference type="Gene3D" id="3.40.605.10">
    <property type="entry name" value="Aldehyde Dehydrogenase, Chain A, domain 1"/>
    <property type="match status" value="1"/>
</dbReference>
<dbReference type="Gene3D" id="3.40.309.10">
    <property type="entry name" value="Aldehyde Dehydrogenase, Chain A, domain 2"/>
    <property type="match status" value="1"/>
</dbReference>
<dbReference type="GO" id="GO:0006574">
    <property type="term" value="P:L-valine catabolic process"/>
    <property type="evidence" value="ECO:0007669"/>
    <property type="project" value="TreeGrafter"/>
</dbReference>
<evidence type="ECO:0000256" key="2">
    <source>
        <dbReference type="ARBA" id="ARBA00013048"/>
    </source>
</evidence>
<dbReference type="STRING" id="1073090.A0A1L9SQ01"/>
<evidence type="ECO:0000259" key="6">
    <source>
        <dbReference type="Pfam" id="PF00171"/>
    </source>
</evidence>
<dbReference type="InterPro" id="IPR016161">
    <property type="entry name" value="Ald_DH/histidinol_DH"/>
</dbReference>
<reference evidence="8" key="1">
    <citation type="journal article" date="2017" name="Genome Biol.">
        <title>Comparative genomics reveals high biological diversity and specific adaptations in the industrially and medically important fungal genus Aspergillus.</title>
        <authorList>
            <person name="de Vries R.P."/>
            <person name="Riley R."/>
            <person name="Wiebenga A."/>
            <person name="Aguilar-Osorio G."/>
            <person name="Amillis S."/>
            <person name="Uchima C.A."/>
            <person name="Anderluh G."/>
            <person name="Asadollahi M."/>
            <person name="Askin M."/>
            <person name="Barry K."/>
            <person name="Battaglia E."/>
            <person name="Bayram O."/>
            <person name="Benocci T."/>
            <person name="Braus-Stromeyer S.A."/>
            <person name="Caldana C."/>
            <person name="Canovas D."/>
            <person name="Cerqueira G.C."/>
            <person name="Chen F."/>
            <person name="Chen W."/>
            <person name="Choi C."/>
            <person name="Clum A."/>
            <person name="Dos Santos R.A."/>
            <person name="Damasio A.R."/>
            <person name="Diallinas G."/>
            <person name="Emri T."/>
            <person name="Fekete E."/>
            <person name="Flipphi M."/>
            <person name="Freyberg S."/>
            <person name="Gallo A."/>
            <person name="Gournas C."/>
            <person name="Habgood R."/>
            <person name="Hainaut M."/>
            <person name="Harispe M.L."/>
            <person name="Henrissat B."/>
            <person name="Hilden K.S."/>
            <person name="Hope R."/>
            <person name="Hossain A."/>
            <person name="Karabika E."/>
            <person name="Karaffa L."/>
            <person name="Karanyi Z."/>
            <person name="Krasevec N."/>
            <person name="Kuo A."/>
            <person name="Kusch H."/>
            <person name="LaButti K."/>
            <person name="Lagendijk E.L."/>
            <person name="Lapidus A."/>
            <person name="Levasseur A."/>
            <person name="Lindquist E."/>
            <person name="Lipzen A."/>
            <person name="Logrieco A.F."/>
            <person name="MacCabe A."/>
            <person name="Maekelae M.R."/>
            <person name="Malavazi I."/>
            <person name="Melin P."/>
            <person name="Meyer V."/>
            <person name="Mielnichuk N."/>
            <person name="Miskei M."/>
            <person name="Molnar A.P."/>
            <person name="Mule G."/>
            <person name="Ngan C.Y."/>
            <person name="Orejas M."/>
            <person name="Orosz E."/>
            <person name="Ouedraogo J.P."/>
            <person name="Overkamp K.M."/>
            <person name="Park H.-S."/>
            <person name="Perrone G."/>
            <person name="Piumi F."/>
            <person name="Punt P.J."/>
            <person name="Ram A.F."/>
            <person name="Ramon A."/>
            <person name="Rauscher S."/>
            <person name="Record E."/>
            <person name="Riano-Pachon D.M."/>
            <person name="Robert V."/>
            <person name="Roehrig J."/>
            <person name="Ruller R."/>
            <person name="Salamov A."/>
            <person name="Salih N.S."/>
            <person name="Samson R.A."/>
            <person name="Sandor E."/>
            <person name="Sanguinetti M."/>
            <person name="Schuetze T."/>
            <person name="Sepcic K."/>
            <person name="Shelest E."/>
            <person name="Sherlock G."/>
            <person name="Sophianopoulou V."/>
            <person name="Squina F.M."/>
            <person name="Sun H."/>
            <person name="Susca A."/>
            <person name="Todd R.B."/>
            <person name="Tsang A."/>
            <person name="Unkles S.E."/>
            <person name="van de Wiele N."/>
            <person name="van Rossen-Uffink D."/>
            <person name="Oliveira J.V."/>
            <person name="Vesth T.C."/>
            <person name="Visser J."/>
            <person name="Yu J.-H."/>
            <person name="Zhou M."/>
            <person name="Andersen M.R."/>
            <person name="Archer D.B."/>
            <person name="Baker S.E."/>
            <person name="Benoit I."/>
            <person name="Brakhage A.A."/>
            <person name="Braus G.H."/>
            <person name="Fischer R."/>
            <person name="Frisvad J.C."/>
            <person name="Goldman G.H."/>
            <person name="Houbraken J."/>
            <person name="Oakley B."/>
            <person name="Pocsi I."/>
            <person name="Scazzocchio C."/>
            <person name="Seiboth B."/>
            <person name="vanKuyk P.A."/>
            <person name="Wortman J."/>
            <person name="Dyer P.S."/>
            <person name="Grigoriev I.V."/>
        </authorList>
    </citation>
    <scope>NUCLEOTIDE SEQUENCE [LARGE SCALE GENOMIC DNA]</scope>
    <source>
        <strain evidence="8">CBS 506.65</strain>
    </source>
</reference>
<dbReference type="PANTHER" id="PTHR43866:SF3">
    <property type="entry name" value="METHYLMALONATE-SEMIALDEHYDE DEHYDROGENASE [ACYLATING], MITOCHONDRIAL"/>
    <property type="match status" value="1"/>
</dbReference>
<dbReference type="InterPro" id="IPR015590">
    <property type="entry name" value="Aldehyde_DH_dom"/>
</dbReference>
<proteinExistence type="inferred from homology"/>
<dbReference type="Proteomes" id="UP000184188">
    <property type="component" value="Unassembled WGS sequence"/>
</dbReference>
<dbReference type="InterPro" id="IPR016160">
    <property type="entry name" value="Ald_DH_CS_CYS"/>
</dbReference>
<dbReference type="PROSITE" id="PS00070">
    <property type="entry name" value="ALDEHYDE_DEHYDR_CYS"/>
    <property type="match status" value="1"/>
</dbReference>
<keyword evidence="3" id="KW-0560">Oxidoreductase</keyword>
<organism evidence="7 8">
    <name type="scientific">Penicilliopsis zonata CBS 506.65</name>
    <dbReference type="NCBI Taxonomy" id="1073090"/>
    <lineage>
        <taxon>Eukaryota</taxon>
        <taxon>Fungi</taxon>
        <taxon>Dikarya</taxon>
        <taxon>Ascomycota</taxon>
        <taxon>Pezizomycotina</taxon>
        <taxon>Eurotiomycetes</taxon>
        <taxon>Eurotiomycetidae</taxon>
        <taxon>Eurotiales</taxon>
        <taxon>Aspergillaceae</taxon>
        <taxon>Penicilliopsis</taxon>
    </lineage>
</organism>
<evidence type="ECO:0000313" key="7">
    <source>
        <dbReference type="EMBL" id="OJJ49305.1"/>
    </source>
</evidence>
<dbReference type="CDD" id="cd07085">
    <property type="entry name" value="ALDH_F6_MMSDH"/>
    <property type="match status" value="1"/>
</dbReference>
<dbReference type="InterPro" id="IPR016162">
    <property type="entry name" value="Ald_DH_N"/>
</dbReference>
<dbReference type="GO" id="GO:0006210">
    <property type="term" value="P:thymine catabolic process"/>
    <property type="evidence" value="ECO:0007669"/>
    <property type="project" value="TreeGrafter"/>
</dbReference>
<dbReference type="AlphaFoldDB" id="A0A1L9SQ01"/>
<gene>
    <name evidence="7" type="ORF">ASPZODRAFT_1450760</name>
</gene>
<dbReference type="GO" id="GO:0005739">
    <property type="term" value="C:mitochondrion"/>
    <property type="evidence" value="ECO:0007669"/>
    <property type="project" value="TreeGrafter"/>
</dbReference>
<dbReference type="GO" id="GO:0004491">
    <property type="term" value="F:methylmalonate-semialdehyde dehydrogenase (acylating, NAD) activity"/>
    <property type="evidence" value="ECO:0007669"/>
    <property type="project" value="UniProtKB-EC"/>
</dbReference>
<dbReference type="RefSeq" id="XP_022583815.1">
    <property type="nucleotide sequence ID" value="XM_022725071.1"/>
</dbReference>
<keyword evidence="4" id="KW-0520">NAD</keyword>
<feature type="domain" description="Aldehyde dehydrogenase" evidence="6">
    <location>
        <begin position="60"/>
        <end position="525"/>
    </location>
</feature>
<dbReference type="Pfam" id="PF00171">
    <property type="entry name" value="Aldedh"/>
    <property type="match status" value="1"/>
</dbReference>
<keyword evidence="8" id="KW-1185">Reference proteome</keyword>
<dbReference type="VEuPathDB" id="FungiDB:ASPZODRAFT_1450760"/>
<dbReference type="InterPro" id="IPR010061">
    <property type="entry name" value="MeMal-semiAld_DH"/>
</dbReference>
<dbReference type="GeneID" id="34611536"/>
<dbReference type="FunFam" id="3.40.309.10:FF:000002">
    <property type="entry name" value="Methylmalonate-semialdehyde dehydrogenase (Acylating)"/>
    <property type="match status" value="1"/>
</dbReference>
<protein>
    <recommendedName>
        <fullName evidence="2">methylmalonate-semialdehyde dehydrogenase (CoA acylating)</fullName>
        <ecNumber evidence="2">1.2.1.27</ecNumber>
    </recommendedName>
</protein>
<sequence>MSPLQKSSSPSLVASRRLHATARHLSPATTSAASTATEYPTTHDAITDPVDTTNFLNNEFVPSQATTWIDLHDPATNNLVTRVPQSTDAELKAAVESAERAFPAWRATSIMARQQIMFKFVSLIRQHWDRLAASITLEQGKTFADARGDVLRGLQVAEAACGITSQIPGEVLEVAKDMETRSYREPLGVVAAICPFNFPAMIPLWCIPVATITGNCLVLKPSERDPGAAMILAELAREAGFPPGVINIVHGAARTVDFILDEPAIKAISFVGSNRAGEYIYARGSANGKRVQANLGAKNHAAVLPDCNKNHALNAIVGAAFGAAGQRCMALSTCVMVGETKDWLPEIAERAKQLNVNGGFEEGADLGPVISPESKKRIEDLIASAEAEGATILLDGRGYKPEKYPNGNFVGPTIITNVTPEMKCYKEEIFGPVLVCLNVDTLDEAINLINANEYGNGAAIFTRSGSTAARFQKDIEAGQLGINVPIPVPLPMFSFTGNKKSIAGGGANTFYGKPGLHFYTQQKTVTSLWRSEDAISTKAHVVMPTHS</sequence>
<evidence type="ECO:0000256" key="1">
    <source>
        <dbReference type="ARBA" id="ARBA00009986"/>
    </source>
</evidence>
<comment type="similarity">
    <text evidence="1">Belongs to the aldehyde dehydrogenase family.</text>
</comment>
<feature type="compositionally biased region" description="Low complexity" evidence="5">
    <location>
        <begin position="28"/>
        <end position="37"/>
    </location>
</feature>
<evidence type="ECO:0000256" key="4">
    <source>
        <dbReference type="ARBA" id="ARBA00023027"/>
    </source>
</evidence>
<dbReference type="InterPro" id="IPR016163">
    <property type="entry name" value="Ald_DH_C"/>
</dbReference>
<name>A0A1L9SQ01_9EURO</name>
<dbReference type="FunFam" id="3.40.605.10:FF:000003">
    <property type="entry name" value="Methylmalonate-semialdehyde dehydrogenase [acylating]"/>
    <property type="match status" value="1"/>
</dbReference>
<dbReference type="EMBL" id="KV878338">
    <property type="protein sequence ID" value="OJJ49305.1"/>
    <property type="molecule type" value="Genomic_DNA"/>
</dbReference>
<evidence type="ECO:0000256" key="3">
    <source>
        <dbReference type="ARBA" id="ARBA00023002"/>
    </source>
</evidence>